<proteinExistence type="predicted"/>
<dbReference type="STRING" id="1206085.SAMN05443575_0695"/>
<accession>A0A1M5DTV1</accession>
<organism evidence="1 2">
    <name type="scientific">Jatrophihabitans endophyticus</name>
    <dbReference type="NCBI Taxonomy" id="1206085"/>
    <lineage>
        <taxon>Bacteria</taxon>
        <taxon>Bacillati</taxon>
        <taxon>Actinomycetota</taxon>
        <taxon>Actinomycetes</taxon>
        <taxon>Jatrophihabitantales</taxon>
        <taxon>Jatrophihabitantaceae</taxon>
        <taxon>Jatrophihabitans</taxon>
    </lineage>
</organism>
<dbReference type="AlphaFoldDB" id="A0A1M5DTV1"/>
<keyword evidence="2" id="KW-1185">Reference proteome</keyword>
<evidence type="ECO:0000313" key="1">
    <source>
        <dbReference type="EMBL" id="SHF70423.1"/>
    </source>
</evidence>
<dbReference type="Proteomes" id="UP000186132">
    <property type="component" value="Unassembled WGS sequence"/>
</dbReference>
<reference evidence="1 2" key="1">
    <citation type="submission" date="2016-11" db="EMBL/GenBank/DDBJ databases">
        <authorList>
            <person name="Jaros S."/>
            <person name="Januszkiewicz K."/>
            <person name="Wedrychowicz H."/>
        </authorList>
    </citation>
    <scope>NUCLEOTIDE SEQUENCE [LARGE SCALE GENOMIC DNA]</scope>
    <source>
        <strain evidence="1 2">DSM 45627</strain>
    </source>
</reference>
<name>A0A1M5DTV1_9ACTN</name>
<protein>
    <submittedName>
        <fullName evidence="1">Uncharacterized protein</fullName>
    </submittedName>
</protein>
<sequence length="36" mass="4058">MTARRWLRRWWRGYVDTSALVADVPAAAVVTRVVAG</sequence>
<dbReference type="EMBL" id="FQVU01000001">
    <property type="protein sequence ID" value="SHF70423.1"/>
    <property type="molecule type" value="Genomic_DNA"/>
</dbReference>
<evidence type="ECO:0000313" key="2">
    <source>
        <dbReference type="Proteomes" id="UP000186132"/>
    </source>
</evidence>
<gene>
    <name evidence="1" type="ORF">SAMN05443575_0695</name>
</gene>